<feature type="chain" id="PRO_5004185400" evidence="3">
    <location>
        <begin position="28"/>
        <end position="152"/>
    </location>
</feature>
<dbReference type="CTD" id="182273"/>
<dbReference type="InterPro" id="IPR035957">
    <property type="entry name" value="Crust_neurohorm_sf"/>
</dbReference>
<keyword evidence="3" id="KW-0732">Signal</keyword>
<dbReference type="SMR" id="Q17662"/>
<evidence type="ECO:0000313" key="4">
    <source>
        <dbReference type="EMBL" id="CCD63262.1"/>
    </source>
</evidence>
<dbReference type="EMBL" id="BX284606">
    <property type="protein sequence ID" value="CCD63262.1"/>
    <property type="molecule type" value="Genomic_DNA"/>
</dbReference>
<dbReference type="GeneID" id="182273"/>
<feature type="disulfide bond" evidence="2">
    <location>
        <begin position="64"/>
        <end position="102"/>
    </location>
</feature>
<evidence type="ECO:0000256" key="2">
    <source>
        <dbReference type="PIRSR" id="PIRSR631098-51"/>
    </source>
</evidence>
<evidence type="ECO:0000313" key="6">
    <source>
        <dbReference type="WormBase" id="C05E11.6"/>
    </source>
</evidence>
<dbReference type="STRING" id="6239.C05E11.6.1"/>
<comment type="similarity">
    <text evidence="1">Belongs to the arthropod CHH/MIH/GIH/VIH hormone family.</text>
</comment>
<protein>
    <submittedName>
        <fullName evidence="4">Uncharacterized protein</fullName>
    </submittedName>
</protein>
<dbReference type="OrthoDB" id="6365952at2759"/>
<evidence type="ECO:0000313" key="5">
    <source>
        <dbReference type="Proteomes" id="UP000001940"/>
    </source>
</evidence>
<dbReference type="PANTHER" id="PTHR35981">
    <property type="entry name" value="ION TRANSPORT PEPTIDE, ISOFORM C"/>
    <property type="match status" value="1"/>
</dbReference>
<organism evidence="4 5">
    <name type="scientific">Caenorhabditis elegans</name>
    <dbReference type="NCBI Taxonomy" id="6239"/>
    <lineage>
        <taxon>Eukaryota</taxon>
        <taxon>Metazoa</taxon>
        <taxon>Ecdysozoa</taxon>
        <taxon>Nematoda</taxon>
        <taxon>Chromadorea</taxon>
        <taxon>Rhabditida</taxon>
        <taxon>Rhabditina</taxon>
        <taxon>Rhabditomorpha</taxon>
        <taxon>Rhabditoidea</taxon>
        <taxon>Rhabditidae</taxon>
        <taxon>Peloderinae</taxon>
        <taxon>Caenorhabditis</taxon>
    </lineage>
</organism>
<dbReference type="AlphaFoldDB" id="Q17662"/>
<reference evidence="4 5" key="1">
    <citation type="journal article" date="1998" name="Science">
        <title>Genome sequence of the nematode C. elegans: a platform for investigating biology.</title>
        <authorList>
            <consortium name="The C. elegans sequencing consortium"/>
            <person name="Sulson J.E."/>
            <person name="Waterston R."/>
        </authorList>
    </citation>
    <scope>NUCLEOTIDE SEQUENCE [LARGE SCALE GENOMIC DNA]</scope>
    <source>
        <strain evidence="4 5">Bristol N2</strain>
    </source>
</reference>
<dbReference type="Pfam" id="PF01147">
    <property type="entry name" value="Crust_neurohorm"/>
    <property type="match status" value="1"/>
</dbReference>
<dbReference type="Bgee" id="WBGene00015495">
    <property type="expression patterns" value="Expressed in larva and 4 other cell types or tissues"/>
</dbReference>
<dbReference type="KEGG" id="cel:CELE_C05E11.6"/>
<dbReference type="IntAct" id="Q17662">
    <property type="interactions" value="1"/>
</dbReference>
<dbReference type="UCSC" id="C05E11.6">
    <property type="organism name" value="c. elegans"/>
</dbReference>
<gene>
    <name evidence="4 6" type="ORF">C05E11.6</name>
    <name evidence="4" type="ORF">CELE_C05E11.6</name>
</gene>
<dbReference type="GO" id="GO:0007623">
    <property type="term" value="P:circadian rhythm"/>
    <property type="evidence" value="ECO:0000318"/>
    <property type="project" value="GO_Central"/>
</dbReference>
<feature type="disulfide bond" evidence="2">
    <location>
        <begin position="83"/>
        <end position="111"/>
    </location>
</feature>
<dbReference type="OMA" id="HEMFFHE"/>
<keyword evidence="2" id="KW-1015">Disulfide bond</keyword>
<dbReference type="FunCoup" id="Q17662">
    <property type="interactions" value="129"/>
</dbReference>
<dbReference type="InParanoid" id="Q17662"/>
<dbReference type="Proteomes" id="UP000001940">
    <property type="component" value="Chromosome X"/>
</dbReference>
<feature type="signal peptide" evidence="3">
    <location>
        <begin position="1"/>
        <end position="27"/>
    </location>
</feature>
<dbReference type="InterPro" id="IPR031098">
    <property type="entry name" value="Crust_neurohorm"/>
</dbReference>
<feature type="disulfide bond" evidence="2">
    <location>
        <begin position="80"/>
        <end position="98"/>
    </location>
</feature>
<dbReference type="HOGENOM" id="CLU_1742169_0_0_1"/>
<evidence type="ECO:0000256" key="1">
    <source>
        <dbReference type="ARBA" id="ARBA00005447"/>
    </source>
</evidence>
<dbReference type="PaxDb" id="6239-C05E11.6"/>
<dbReference type="AGR" id="WB:WBGene00015495"/>
<dbReference type="Gene3D" id="1.10.2010.10">
    <property type="entry name" value="Crustacean CHH/MIH/GIH neurohormone"/>
    <property type="match status" value="1"/>
</dbReference>
<evidence type="ECO:0000256" key="3">
    <source>
        <dbReference type="SAM" id="SignalP"/>
    </source>
</evidence>
<name>Q17662_CAEEL</name>
<dbReference type="PIR" id="T15412">
    <property type="entry name" value="T15412"/>
</dbReference>
<proteinExistence type="inferred from homology"/>
<dbReference type="eggNOG" id="ENOG502SYHN">
    <property type="taxonomic scope" value="Eukaryota"/>
</dbReference>
<keyword evidence="5" id="KW-1185">Reference proteome</keyword>
<dbReference type="SUPFAM" id="SSF81778">
    <property type="entry name" value="Crustacean CHH/MIH/GIH neurohormone"/>
    <property type="match status" value="1"/>
</dbReference>
<dbReference type="RefSeq" id="NP_508782.2">
    <property type="nucleotide sequence ID" value="NM_076381.4"/>
</dbReference>
<dbReference type="WormBase" id="C05E11.6">
    <property type="protein sequence ID" value="CE35383"/>
    <property type="gene ID" value="WBGene00015495"/>
</dbReference>
<sequence>MLANFKTAYLSLLVLILVLISLTDAHASSWKSILNSDKRMETKQHSLESIFRVRRTYIDENENCGSHELEMVHTIMDRICMLCHELRSHFAPNTRVECRKDCFQNDTFQSCMKIFSRVPSRPVQQPEPTAPIPLYTENVQTLDDFKERRRRL</sequence>
<accession>Q17662</accession>
<dbReference type="PANTHER" id="PTHR35981:SF2">
    <property type="entry name" value="ION TRANSPORT PEPTIDE, ISOFORM C"/>
    <property type="match status" value="1"/>
</dbReference>